<dbReference type="Proteomes" id="UP001203297">
    <property type="component" value="Unassembled WGS sequence"/>
</dbReference>
<sequence>MPPPSKVVLITGCSEGGIGFHLAENFASEGCKVYATARKLEKMQALHHSKIELLPLDVTDDTAVKEVVNTIITKEGKIDIVVNNAGAGCYGPALELPLDQIQAAFDTNVFSILRVNRTVLPHMVTRKQGMFITIGSIVAQYPLPWGGIYAATKSAVHAITNALEMECRPFNIKVLLVAPGGIKSNISANQSYSPHPDTLYAKYIDKILARLNISQSSPMPTEVFAKQVVTKAWHLVRRAT</sequence>
<keyword evidence="5" id="KW-1185">Reference proteome</keyword>
<keyword evidence="2" id="KW-0560">Oxidoreductase</keyword>
<dbReference type="PRINTS" id="PR00081">
    <property type="entry name" value="GDHRDH"/>
</dbReference>
<reference evidence="4" key="1">
    <citation type="journal article" date="2022" name="New Phytol.">
        <title>Evolutionary transition to the ectomycorrhizal habit in the genomes of a hyperdiverse lineage of mushroom-forming fungi.</title>
        <authorList>
            <person name="Looney B."/>
            <person name="Miyauchi S."/>
            <person name="Morin E."/>
            <person name="Drula E."/>
            <person name="Courty P.E."/>
            <person name="Kohler A."/>
            <person name="Kuo A."/>
            <person name="LaButti K."/>
            <person name="Pangilinan J."/>
            <person name="Lipzen A."/>
            <person name="Riley R."/>
            <person name="Andreopoulos W."/>
            <person name="He G."/>
            <person name="Johnson J."/>
            <person name="Nolan M."/>
            <person name="Tritt A."/>
            <person name="Barry K.W."/>
            <person name="Grigoriev I.V."/>
            <person name="Nagy L.G."/>
            <person name="Hibbett D."/>
            <person name="Henrissat B."/>
            <person name="Matheny P.B."/>
            <person name="Labbe J."/>
            <person name="Martin F.M."/>
        </authorList>
    </citation>
    <scope>NUCLEOTIDE SEQUENCE</scope>
    <source>
        <strain evidence="4">BPL690</strain>
    </source>
</reference>
<dbReference type="InterPro" id="IPR002347">
    <property type="entry name" value="SDR_fam"/>
</dbReference>
<dbReference type="PANTHER" id="PTHR44169">
    <property type="entry name" value="NADPH-DEPENDENT 1-ACYLDIHYDROXYACETONE PHOSPHATE REDUCTASE"/>
    <property type="match status" value="1"/>
</dbReference>
<dbReference type="InterPro" id="IPR036291">
    <property type="entry name" value="NAD(P)-bd_dom_sf"/>
</dbReference>
<dbReference type="EMBL" id="WTXG01000001">
    <property type="protein sequence ID" value="KAI0308321.1"/>
    <property type="molecule type" value="Genomic_DNA"/>
</dbReference>
<dbReference type="CDD" id="cd05374">
    <property type="entry name" value="17beta-HSD-like_SDR_c"/>
    <property type="match status" value="1"/>
</dbReference>
<dbReference type="PRINTS" id="PR00080">
    <property type="entry name" value="SDRFAMILY"/>
</dbReference>
<dbReference type="Pfam" id="PF00106">
    <property type="entry name" value="adh_short"/>
    <property type="match status" value="1"/>
</dbReference>
<dbReference type="FunFam" id="3.40.50.720:FF:000261">
    <property type="entry name" value="NADPH-dependent 1-acyldihydroxyacetone phosphate reductase"/>
    <property type="match status" value="1"/>
</dbReference>
<organism evidence="4 5">
    <name type="scientific">Multifurca ochricompacta</name>
    <dbReference type="NCBI Taxonomy" id="376703"/>
    <lineage>
        <taxon>Eukaryota</taxon>
        <taxon>Fungi</taxon>
        <taxon>Dikarya</taxon>
        <taxon>Basidiomycota</taxon>
        <taxon>Agaricomycotina</taxon>
        <taxon>Agaricomycetes</taxon>
        <taxon>Russulales</taxon>
        <taxon>Russulaceae</taxon>
        <taxon>Multifurca</taxon>
    </lineage>
</organism>
<accession>A0AAD4MDD1</accession>
<dbReference type="AlphaFoldDB" id="A0AAD4MDD1"/>
<dbReference type="PANTHER" id="PTHR44169:SF6">
    <property type="entry name" value="NADPH-DEPENDENT 1-ACYLDIHYDROXYACETONE PHOSPHATE REDUCTASE"/>
    <property type="match status" value="1"/>
</dbReference>
<protein>
    <submittedName>
        <fullName evidence="4">NAD-P-binding protein</fullName>
    </submittedName>
</protein>
<evidence type="ECO:0000256" key="3">
    <source>
        <dbReference type="RuleBase" id="RU000363"/>
    </source>
</evidence>
<name>A0AAD4MDD1_9AGAM</name>
<evidence type="ECO:0000313" key="4">
    <source>
        <dbReference type="EMBL" id="KAI0308321.1"/>
    </source>
</evidence>
<dbReference type="SUPFAM" id="SSF51735">
    <property type="entry name" value="NAD(P)-binding Rossmann-fold domains"/>
    <property type="match status" value="1"/>
</dbReference>
<proteinExistence type="inferred from homology"/>
<dbReference type="Gene3D" id="3.40.50.720">
    <property type="entry name" value="NAD(P)-binding Rossmann-like Domain"/>
    <property type="match status" value="1"/>
</dbReference>
<gene>
    <name evidence="4" type="ORF">B0F90DRAFT_1665146</name>
</gene>
<dbReference type="GO" id="GO:0016491">
    <property type="term" value="F:oxidoreductase activity"/>
    <property type="evidence" value="ECO:0007669"/>
    <property type="project" value="UniProtKB-KW"/>
</dbReference>
<dbReference type="GO" id="GO:0005783">
    <property type="term" value="C:endoplasmic reticulum"/>
    <property type="evidence" value="ECO:0007669"/>
    <property type="project" value="TreeGrafter"/>
</dbReference>
<evidence type="ECO:0000313" key="5">
    <source>
        <dbReference type="Proteomes" id="UP001203297"/>
    </source>
</evidence>
<comment type="caution">
    <text evidence="4">The sequence shown here is derived from an EMBL/GenBank/DDBJ whole genome shotgun (WGS) entry which is preliminary data.</text>
</comment>
<comment type="similarity">
    <text evidence="1 3">Belongs to the short-chain dehydrogenases/reductases (SDR) family.</text>
</comment>
<evidence type="ECO:0000256" key="1">
    <source>
        <dbReference type="ARBA" id="ARBA00006484"/>
    </source>
</evidence>
<evidence type="ECO:0000256" key="2">
    <source>
        <dbReference type="ARBA" id="ARBA00023002"/>
    </source>
</evidence>